<proteinExistence type="predicted"/>
<feature type="domain" description="Dimethylamine monooxygenase subunit DmmA-like C-terminal" evidence="1">
    <location>
        <begin position="220"/>
        <end position="261"/>
    </location>
</feature>
<dbReference type="Proteomes" id="UP001519273">
    <property type="component" value="Unassembled WGS sequence"/>
</dbReference>
<dbReference type="InterPro" id="IPR048037">
    <property type="entry name" value="DmmA-like_C"/>
</dbReference>
<dbReference type="EMBL" id="JAGGKP010000006">
    <property type="protein sequence ID" value="MBP1937610.1"/>
    <property type="molecule type" value="Genomic_DNA"/>
</dbReference>
<keyword evidence="3" id="KW-1185">Reference proteome</keyword>
<gene>
    <name evidence="2" type="ORF">J2Z20_002523</name>
</gene>
<evidence type="ECO:0000259" key="1">
    <source>
        <dbReference type="Pfam" id="PF22289"/>
    </source>
</evidence>
<name>A0ABS4H4Z0_9BACL</name>
<sequence length="266" mass="30971">MEAVRLKLIQEQRISDYIYVLEVKTLTGSLNFYHGAAEQLRFKHQSFSLPIRFTAPYQEVGMYRIFIDTYFLTDEERLNVLNQLRTHDFQLECLSPLSFVLQPNTQKVLLFIEEIALLESLTVMEMLANLHIDMILLVTDELQITGKQINYKLWQDSMPTAISFQNKDVHFLLSWQKIGTHIFAAGAWPMVDRLKRIAEDVGFSDELFQFKGYGEMTPYVFCVRCYKLTKGNQNTQVQCEHCRTILDVSNQYSKRLGAYLGNIKAI</sequence>
<evidence type="ECO:0000313" key="3">
    <source>
        <dbReference type="Proteomes" id="UP001519273"/>
    </source>
</evidence>
<accession>A0ABS4H4Z0</accession>
<reference evidence="2 3" key="1">
    <citation type="submission" date="2021-03" db="EMBL/GenBank/DDBJ databases">
        <title>Genomic Encyclopedia of Type Strains, Phase IV (KMG-IV): sequencing the most valuable type-strain genomes for metagenomic binning, comparative biology and taxonomic classification.</title>
        <authorList>
            <person name="Goeker M."/>
        </authorList>
    </citation>
    <scope>NUCLEOTIDE SEQUENCE [LARGE SCALE GENOMIC DNA]</scope>
    <source>
        <strain evidence="2 3">DSM 23491</strain>
    </source>
</reference>
<organism evidence="2 3">
    <name type="scientific">Paenibacillus sediminis</name>
    <dbReference type="NCBI Taxonomy" id="664909"/>
    <lineage>
        <taxon>Bacteria</taxon>
        <taxon>Bacillati</taxon>
        <taxon>Bacillota</taxon>
        <taxon>Bacilli</taxon>
        <taxon>Bacillales</taxon>
        <taxon>Paenibacillaceae</taxon>
        <taxon>Paenibacillus</taxon>
    </lineage>
</organism>
<dbReference type="RefSeq" id="WP_209850547.1">
    <property type="nucleotide sequence ID" value="NZ_CBCRVE010000007.1"/>
</dbReference>
<dbReference type="Pfam" id="PF22289">
    <property type="entry name" value="DmmA-like_C"/>
    <property type="match status" value="1"/>
</dbReference>
<protein>
    <recommendedName>
        <fullName evidence="1">Dimethylamine monooxygenase subunit DmmA-like C-terminal domain-containing protein</fullName>
    </recommendedName>
</protein>
<evidence type="ECO:0000313" key="2">
    <source>
        <dbReference type="EMBL" id="MBP1937610.1"/>
    </source>
</evidence>
<comment type="caution">
    <text evidence="2">The sequence shown here is derived from an EMBL/GenBank/DDBJ whole genome shotgun (WGS) entry which is preliminary data.</text>
</comment>